<evidence type="ECO:0000313" key="4">
    <source>
        <dbReference type="Proteomes" id="UP001153076"/>
    </source>
</evidence>
<dbReference type="Proteomes" id="UP001153076">
    <property type="component" value="Unassembled WGS sequence"/>
</dbReference>
<feature type="compositionally biased region" description="Acidic residues" evidence="2">
    <location>
        <begin position="807"/>
        <end position="819"/>
    </location>
</feature>
<evidence type="ECO:0000256" key="2">
    <source>
        <dbReference type="SAM" id="MobiDB-lite"/>
    </source>
</evidence>
<dbReference type="InterPro" id="IPR040262">
    <property type="entry name" value="At4g38062-like"/>
</dbReference>
<dbReference type="PANTHER" id="PTHR45287">
    <property type="entry name" value="OS03G0691500 PROTEIN"/>
    <property type="match status" value="1"/>
</dbReference>
<reference evidence="3" key="1">
    <citation type="submission" date="2022-04" db="EMBL/GenBank/DDBJ databases">
        <title>Carnegiea gigantea Genome sequencing and assembly v2.</title>
        <authorList>
            <person name="Copetti D."/>
            <person name="Sanderson M.J."/>
            <person name="Burquez A."/>
            <person name="Wojciechowski M.F."/>
        </authorList>
    </citation>
    <scope>NUCLEOTIDE SEQUENCE</scope>
    <source>
        <strain evidence="3">SGP5-SGP5p</strain>
        <tissue evidence="3">Aerial part</tissue>
    </source>
</reference>
<gene>
    <name evidence="3" type="ORF">Cgig2_007371</name>
</gene>
<feature type="coiled-coil region" evidence="1">
    <location>
        <begin position="1"/>
        <end position="56"/>
    </location>
</feature>
<feature type="coiled-coil region" evidence="1">
    <location>
        <begin position="487"/>
        <end position="521"/>
    </location>
</feature>
<feature type="coiled-coil region" evidence="1">
    <location>
        <begin position="420"/>
        <end position="447"/>
    </location>
</feature>
<comment type="caution">
    <text evidence="3">The sequence shown here is derived from an EMBL/GenBank/DDBJ whole genome shotgun (WGS) entry which is preliminary data.</text>
</comment>
<organism evidence="3 4">
    <name type="scientific">Carnegiea gigantea</name>
    <dbReference type="NCBI Taxonomy" id="171969"/>
    <lineage>
        <taxon>Eukaryota</taxon>
        <taxon>Viridiplantae</taxon>
        <taxon>Streptophyta</taxon>
        <taxon>Embryophyta</taxon>
        <taxon>Tracheophyta</taxon>
        <taxon>Spermatophyta</taxon>
        <taxon>Magnoliopsida</taxon>
        <taxon>eudicotyledons</taxon>
        <taxon>Gunneridae</taxon>
        <taxon>Pentapetalae</taxon>
        <taxon>Caryophyllales</taxon>
        <taxon>Cactineae</taxon>
        <taxon>Cactaceae</taxon>
        <taxon>Cactoideae</taxon>
        <taxon>Echinocereeae</taxon>
        <taxon>Carnegiea</taxon>
    </lineage>
</organism>
<evidence type="ECO:0000256" key="1">
    <source>
        <dbReference type="SAM" id="Coils"/>
    </source>
</evidence>
<protein>
    <submittedName>
        <fullName evidence="3">Uncharacterized protein</fullName>
    </submittedName>
</protein>
<dbReference type="OrthoDB" id="1752304at2759"/>
<dbReference type="PANTHER" id="PTHR45287:SF4">
    <property type="entry name" value="OS03G0691500 PROTEIN"/>
    <property type="match status" value="1"/>
</dbReference>
<feature type="coiled-coil region" evidence="1">
    <location>
        <begin position="252"/>
        <end position="286"/>
    </location>
</feature>
<keyword evidence="1" id="KW-0175">Coiled coil</keyword>
<name>A0A9Q1QQT4_9CARY</name>
<feature type="region of interest" description="Disordered" evidence="2">
    <location>
        <begin position="145"/>
        <end position="164"/>
    </location>
</feature>
<proteinExistence type="predicted"/>
<accession>A0A9Q1QQT4</accession>
<feature type="region of interest" description="Disordered" evidence="2">
    <location>
        <begin position="795"/>
        <end position="819"/>
    </location>
</feature>
<keyword evidence="4" id="KW-1185">Reference proteome</keyword>
<dbReference type="EMBL" id="JAKOGI010000007">
    <property type="protein sequence ID" value="KAJ8451888.1"/>
    <property type="molecule type" value="Genomic_DNA"/>
</dbReference>
<dbReference type="AlphaFoldDB" id="A0A9Q1QQT4"/>
<sequence length="819" mass="94132">MEKVSNVIEAAKSEIDKVKQLNATNEERRADCNEQVKELEGENKQLLESLHEAKERDIEQQLMINALTDETESLKTIVTVLQEKCSEAENQAKSPTINVFKGDDSCTSDLEMKDQVIEKLKKELEECYSSLTQLKLQNEELSSKLHSTRSEFSEASTDEQNENKEGGVAQLLEQLETKKSSLAKVENDLQKERDEKHTLQKELNTCKQLLDEYSENQLSLMEQAAELSYELQVAQVVLDRVDSELTDRTNEGSELELELQAWKSIAERLEKQFEQSQTMRKRLEASLLAQAQAVVLPNRDTHENDLKISNLGRKIVWRNQDNMVTEENAKDEIEKASKLSQIDGDDQREQELLAGELEEAILAHIMKEKNYTKLPIVLELMTSELSRGASDQQIKEIEGSAAQLMGQMERVSLAKGQTVLEKEHGEKQALEEELNRYKEMLDESTECQFTLMEQAADAERQLIDELQEVRGVLERVDTELTDKSIERSEMELELQLWKSTAERLQMQLEESQAMRRQLEASLLAQAQLLELSKQEMGNKDPGMCNVKQQNIFFNQEMMGGEPNATNAIKKALKPSQIFYSEQHEQELLARELEEAILAHIMKERNCKQQSLMLNPMRSESSNIASDEKSQEKEDSVAYLKKQLEMMNDYLSKVQADLERECKEKLTVKEELNRYKDMLDESSKSQLSVMEQAVDMETKLTDELLEVHDVLKRVDSELTDKTNEGIELEFELQVWRSIAERLNMQVEESQAIRKKLEASLLAQAEVERMPKKETDKNEHQGVSNLKLQIVDCRVEEKKSPVDWPEGVIETEDDETRESGE</sequence>
<evidence type="ECO:0000313" key="3">
    <source>
        <dbReference type="EMBL" id="KAJ8451888.1"/>
    </source>
</evidence>